<dbReference type="GO" id="GO:0006629">
    <property type="term" value="P:lipid metabolic process"/>
    <property type="evidence" value="ECO:0007669"/>
    <property type="project" value="InterPro"/>
</dbReference>
<dbReference type="RefSeq" id="WP_014109944.1">
    <property type="nucleotide sequence ID" value="NC_016041.1"/>
</dbReference>
<organism evidence="2 3">
    <name type="scientific">Glaciecola nitratireducens (strain JCM 12485 / KCTC 12276 / FR1064)</name>
    <dbReference type="NCBI Taxonomy" id="1085623"/>
    <lineage>
        <taxon>Bacteria</taxon>
        <taxon>Pseudomonadati</taxon>
        <taxon>Pseudomonadota</taxon>
        <taxon>Gammaproteobacteria</taxon>
        <taxon>Alteromonadales</taxon>
        <taxon>Alteromonadaceae</taxon>
        <taxon>Brumicola</taxon>
    </lineage>
</organism>
<dbReference type="Pfam" id="PF03009">
    <property type="entry name" value="GDPD"/>
    <property type="match status" value="1"/>
</dbReference>
<evidence type="ECO:0000313" key="2">
    <source>
        <dbReference type="EMBL" id="AEP31072.1"/>
    </source>
</evidence>
<feature type="domain" description="GP-PDE" evidence="1">
    <location>
        <begin position="1"/>
        <end position="258"/>
    </location>
</feature>
<dbReference type="InterPro" id="IPR017946">
    <property type="entry name" value="PLC-like_Pdiesterase_TIM-brl"/>
</dbReference>
<dbReference type="OrthoDB" id="9795622at2"/>
<dbReference type="HOGENOM" id="CLU_030006_3_6_6"/>
<dbReference type="GO" id="GO:0008081">
    <property type="term" value="F:phosphoric diester hydrolase activity"/>
    <property type="evidence" value="ECO:0007669"/>
    <property type="project" value="InterPro"/>
</dbReference>
<reference evidence="2 3" key="1">
    <citation type="journal article" date="2011" name="J. Bacteriol.">
        <title>Complete genome sequence of seawater bacterium Glaciecola nitratireducens FR1064T.</title>
        <authorList>
            <person name="Bian F."/>
            <person name="Qin Q.L."/>
            <person name="Xie B.B."/>
            <person name="Shu Y.L."/>
            <person name="Zhang X.Y."/>
            <person name="Yu Y."/>
            <person name="Chen B."/>
            <person name="Chen X.L."/>
            <person name="Zhou B.C."/>
            <person name="Zhang Y.Z."/>
        </authorList>
    </citation>
    <scope>NUCLEOTIDE SEQUENCE [LARGE SCALE GENOMIC DNA]</scope>
    <source>
        <strain evidence="3">JCM 12485 / KCTC 12276 / FR1064</strain>
    </source>
</reference>
<proteinExistence type="predicted"/>
<keyword evidence="3" id="KW-1185">Reference proteome</keyword>
<accession>G4QDP3</accession>
<dbReference type="STRING" id="1085623.GNIT_2976"/>
<gene>
    <name evidence="2" type="primary">glpQ</name>
    <name evidence="2" type="ordered locus">GNIT_2976</name>
</gene>
<dbReference type="eggNOG" id="COG0584">
    <property type="taxonomic scope" value="Bacteria"/>
</dbReference>
<sequence length="265" mass="29557">MLVIAHRGFSSQYTENTIVAFKHALMLDVDAIELDIHQVEHEFLVFHDPYVNKLTNGKGRIFDLPLNQARQLLVKGEDQIPTLNEVAELIGDRVILNIEVKSLLCVQEFVVYVKKLIAEHNCKVVISSFDHPVLMAIKMSFSDFIEAELLSEEPSAGKEPSAGEEPSADKKPLAYPVEFGALIAHAPFDHAKYAGTLGVAIAATDWNTVNADFVEDAHARGKKVWCYTVNHEETLVDLIAMGVDGIFTDRPDWARQFISQRNANT</sequence>
<dbReference type="KEGG" id="gni:GNIT_2976"/>
<dbReference type="CDD" id="cd08556">
    <property type="entry name" value="GDPD"/>
    <property type="match status" value="1"/>
</dbReference>
<dbReference type="AlphaFoldDB" id="G4QDP3"/>
<dbReference type="PROSITE" id="PS51704">
    <property type="entry name" value="GP_PDE"/>
    <property type="match status" value="1"/>
</dbReference>
<evidence type="ECO:0000313" key="3">
    <source>
        <dbReference type="Proteomes" id="UP000009282"/>
    </source>
</evidence>
<dbReference type="Gene3D" id="3.20.20.190">
    <property type="entry name" value="Phosphatidylinositol (PI) phosphodiesterase"/>
    <property type="match status" value="1"/>
</dbReference>
<protein>
    <submittedName>
        <fullName evidence="2">Glycerophosphoryl diester phosphodiesterase</fullName>
    </submittedName>
</protein>
<dbReference type="Proteomes" id="UP000009282">
    <property type="component" value="Chromosome"/>
</dbReference>
<evidence type="ECO:0000259" key="1">
    <source>
        <dbReference type="PROSITE" id="PS51704"/>
    </source>
</evidence>
<dbReference type="SUPFAM" id="SSF51695">
    <property type="entry name" value="PLC-like phosphodiesterases"/>
    <property type="match status" value="1"/>
</dbReference>
<dbReference type="PANTHER" id="PTHR46211:SF1">
    <property type="entry name" value="GLYCEROPHOSPHODIESTER PHOSPHODIESTERASE, CYTOPLASMIC"/>
    <property type="match status" value="1"/>
</dbReference>
<dbReference type="EMBL" id="CP003060">
    <property type="protein sequence ID" value="AEP31072.1"/>
    <property type="molecule type" value="Genomic_DNA"/>
</dbReference>
<dbReference type="PANTHER" id="PTHR46211">
    <property type="entry name" value="GLYCEROPHOSPHORYL DIESTER PHOSPHODIESTERASE"/>
    <property type="match status" value="1"/>
</dbReference>
<name>G4QDP3_GLANF</name>
<dbReference type="InterPro" id="IPR030395">
    <property type="entry name" value="GP_PDE_dom"/>
</dbReference>